<reference evidence="2 3" key="1">
    <citation type="journal article" date="2023" name="BMC Biotechnol.">
        <title>Vitis rotundifolia cv Carlos genome sequencing.</title>
        <authorList>
            <person name="Huff M."/>
            <person name="Hulse-Kemp A."/>
            <person name="Scheffler B."/>
            <person name="Youngblood R."/>
            <person name="Simpson S."/>
            <person name="Babiker E."/>
            <person name="Staton M."/>
        </authorList>
    </citation>
    <scope>NUCLEOTIDE SEQUENCE [LARGE SCALE GENOMIC DNA]</scope>
    <source>
        <tissue evidence="2">Leaf</tissue>
    </source>
</reference>
<organism evidence="2 3">
    <name type="scientific">Vitis rotundifolia</name>
    <name type="common">Muscadine grape</name>
    <dbReference type="NCBI Taxonomy" id="103349"/>
    <lineage>
        <taxon>Eukaryota</taxon>
        <taxon>Viridiplantae</taxon>
        <taxon>Streptophyta</taxon>
        <taxon>Embryophyta</taxon>
        <taxon>Tracheophyta</taxon>
        <taxon>Spermatophyta</taxon>
        <taxon>Magnoliopsida</taxon>
        <taxon>eudicotyledons</taxon>
        <taxon>Gunneridae</taxon>
        <taxon>Pentapetalae</taxon>
        <taxon>rosids</taxon>
        <taxon>Vitales</taxon>
        <taxon>Vitaceae</taxon>
        <taxon>Viteae</taxon>
        <taxon>Vitis</taxon>
    </lineage>
</organism>
<gene>
    <name evidence="2" type="ORF">PVL29_009010</name>
</gene>
<evidence type="ECO:0000256" key="1">
    <source>
        <dbReference type="SAM" id="MobiDB-lite"/>
    </source>
</evidence>
<feature type="region of interest" description="Disordered" evidence="1">
    <location>
        <begin position="1"/>
        <end position="112"/>
    </location>
</feature>
<accession>A0AA39DUX5</accession>
<name>A0AA39DUX5_VITRO</name>
<evidence type="ECO:0000313" key="3">
    <source>
        <dbReference type="Proteomes" id="UP001168098"/>
    </source>
</evidence>
<keyword evidence="3" id="KW-1185">Reference proteome</keyword>
<dbReference type="EMBL" id="JARBHA010000007">
    <property type="protein sequence ID" value="KAJ9697059.1"/>
    <property type="molecule type" value="Genomic_DNA"/>
</dbReference>
<dbReference type="AlphaFoldDB" id="A0AA39DUX5"/>
<sequence>MASRPSDFGTLGLKFDNGALMVTSRRTTTSPPLPMLYKGASSHQKMQEDQERPSMPSDSDSDLNPGSGDNGEGGVASTSENANAIHEGRAEPERDLMKEMMRTPLSKLASNV</sequence>
<protein>
    <submittedName>
        <fullName evidence="2">Uncharacterized protein</fullName>
    </submittedName>
</protein>
<dbReference type="Proteomes" id="UP001168098">
    <property type="component" value="Unassembled WGS sequence"/>
</dbReference>
<evidence type="ECO:0000313" key="2">
    <source>
        <dbReference type="EMBL" id="KAJ9697059.1"/>
    </source>
</evidence>
<feature type="compositionally biased region" description="Basic and acidic residues" evidence="1">
    <location>
        <begin position="86"/>
        <end position="101"/>
    </location>
</feature>
<proteinExistence type="predicted"/>
<comment type="caution">
    <text evidence="2">The sequence shown here is derived from an EMBL/GenBank/DDBJ whole genome shotgun (WGS) entry which is preliminary data.</text>
</comment>